<dbReference type="PANTHER" id="PTHR11210">
    <property type="entry name" value="RING BOX"/>
    <property type="match status" value="1"/>
</dbReference>
<comment type="pathway">
    <text evidence="3">Protein modification; protein ubiquitination.</text>
</comment>
<dbReference type="Gene3D" id="3.30.40.10">
    <property type="entry name" value="Zinc/RING finger domain, C3HC4 (zinc finger)"/>
    <property type="match status" value="1"/>
</dbReference>
<keyword evidence="8" id="KW-0862">Zinc</keyword>
<evidence type="ECO:0000256" key="1">
    <source>
        <dbReference type="ARBA" id="ARBA00004123"/>
    </source>
</evidence>
<evidence type="ECO:0000256" key="6">
    <source>
        <dbReference type="ARBA" id="ARBA00022771"/>
    </source>
</evidence>
<feature type="domain" description="RING-type" evidence="11">
    <location>
        <begin position="3"/>
        <end position="51"/>
    </location>
</feature>
<keyword evidence="6 10" id="KW-0863">Zinc-finger</keyword>
<accession>A0A6B2LU47</accession>
<dbReference type="PROSITE" id="PS50089">
    <property type="entry name" value="ZF_RING_2"/>
    <property type="match status" value="1"/>
</dbReference>
<dbReference type="SUPFAM" id="SSF57850">
    <property type="entry name" value="RING/U-box"/>
    <property type="match status" value="1"/>
</dbReference>
<name>A0A6B2LU47_9EUKA</name>
<evidence type="ECO:0000259" key="11">
    <source>
        <dbReference type="PROSITE" id="PS50089"/>
    </source>
</evidence>
<evidence type="ECO:0000256" key="9">
    <source>
        <dbReference type="ARBA" id="ARBA00023242"/>
    </source>
</evidence>
<dbReference type="GO" id="GO:0008270">
    <property type="term" value="F:zinc ion binding"/>
    <property type="evidence" value="ECO:0007669"/>
    <property type="project" value="UniProtKB-KW"/>
</dbReference>
<evidence type="ECO:0000256" key="5">
    <source>
        <dbReference type="ARBA" id="ARBA00022723"/>
    </source>
</evidence>
<dbReference type="Pfam" id="PF12678">
    <property type="entry name" value="zf-rbx1"/>
    <property type="match status" value="1"/>
</dbReference>
<dbReference type="AlphaFoldDB" id="A0A6B2LU47"/>
<evidence type="ECO:0000256" key="2">
    <source>
        <dbReference type="ARBA" id="ARBA00004496"/>
    </source>
</evidence>
<evidence type="ECO:0000256" key="10">
    <source>
        <dbReference type="PROSITE-ProRule" id="PRU00175"/>
    </source>
</evidence>
<evidence type="ECO:0000313" key="12">
    <source>
        <dbReference type="EMBL" id="NDV40614.1"/>
    </source>
</evidence>
<evidence type="ECO:0000256" key="3">
    <source>
        <dbReference type="ARBA" id="ARBA00004906"/>
    </source>
</evidence>
<organism evidence="12">
    <name type="scientific">Arcella intermedia</name>
    <dbReference type="NCBI Taxonomy" id="1963864"/>
    <lineage>
        <taxon>Eukaryota</taxon>
        <taxon>Amoebozoa</taxon>
        <taxon>Tubulinea</taxon>
        <taxon>Elardia</taxon>
        <taxon>Arcellinida</taxon>
        <taxon>Sphaerothecina</taxon>
        <taxon>Arcellidae</taxon>
        <taxon>Arcella</taxon>
    </lineage>
</organism>
<keyword evidence="9" id="KW-0539">Nucleus</keyword>
<dbReference type="InterPro" id="IPR024766">
    <property type="entry name" value="Znf_RING_H2"/>
</dbReference>
<dbReference type="InterPro" id="IPR013083">
    <property type="entry name" value="Znf_RING/FYVE/PHD"/>
</dbReference>
<reference evidence="12" key="1">
    <citation type="journal article" date="2020" name="J. Eukaryot. Microbiol.">
        <title>De novo Sequencing, Assembly and Annotation of the Transcriptome for the Free-Living Testate Amoeba Arcella intermedia.</title>
        <authorList>
            <person name="Ribeiro G.M."/>
            <person name="Porfirio-Sousa A.L."/>
            <person name="Maurer-Alcala X.X."/>
            <person name="Katz L.A."/>
            <person name="Lahr D.J.G."/>
        </authorList>
    </citation>
    <scope>NUCLEOTIDE SEQUENCE</scope>
</reference>
<keyword evidence="7" id="KW-0833">Ubl conjugation pathway</keyword>
<dbReference type="InterPro" id="IPR051031">
    <property type="entry name" value="RING-box_E3_Ubiquitin_Ligase"/>
</dbReference>
<evidence type="ECO:0000256" key="7">
    <source>
        <dbReference type="ARBA" id="ARBA00022786"/>
    </source>
</evidence>
<keyword evidence="5" id="KW-0479">Metal-binding</keyword>
<dbReference type="GO" id="GO:0005634">
    <property type="term" value="C:nucleus"/>
    <property type="evidence" value="ECO:0007669"/>
    <property type="project" value="UniProtKB-SubCell"/>
</dbReference>
<proteinExistence type="predicted"/>
<evidence type="ECO:0000256" key="4">
    <source>
        <dbReference type="ARBA" id="ARBA00022490"/>
    </source>
</evidence>
<keyword evidence="4" id="KW-0963">Cytoplasm</keyword>
<protein>
    <recommendedName>
        <fullName evidence="11">RING-type domain-containing protein</fullName>
    </recommendedName>
</protein>
<sequence>MDLCIEAQANPDHTSGCDTPCNVAWGNCSHAFHFCCISRWLKTRSVCPLCNKDWDFAKVGKNSA</sequence>
<dbReference type="EMBL" id="GIBP01011645">
    <property type="protein sequence ID" value="NDV40614.1"/>
    <property type="molecule type" value="Transcribed_RNA"/>
</dbReference>
<dbReference type="InterPro" id="IPR001841">
    <property type="entry name" value="Znf_RING"/>
</dbReference>
<dbReference type="GO" id="GO:0005737">
    <property type="term" value="C:cytoplasm"/>
    <property type="evidence" value="ECO:0007669"/>
    <property type="project" value="UniProtKB-SubCell"/>
</dbReference>
<evidence type="ECO:0000256" key="8">
    <source>
        <dbReference type="ARBA" id="ARBA00022833"/>
    </source>
</evidence>
<comment type="subcellular location">
    <subcellularLocation>
        <location evidence="2">Cytoplasm</location>
    </subcellularLocation>
    <subcellularLocation>
        <location evidence="1">Nucleus</location>
    </subcellularLocation>
</comment>